<dbReference type="RefSeq" id="WP_204204883.1">
    <property type="nucleotide sequence ID" value="NZ_JAFELM010000043.1"/>
</dbReference>
<comment type="caution">
    <text evidence="2">The sequence shown here is derived from an EMBL/GenBank/DDBJ whole genome shotgun (WGS) entry which is preliminary data.</text>
</comment>
<organism evidence="2 3">
    <name type="scientific">Bacillus suaedaesalsae</name>
    <dbReference type="NCBI Taxonomy" id="2810349"/>
    <lineage>
        <taxon>Bacteria</taxon>
        <taxon>Bacillati</taxon>
        <taxon>Bacillota</taxon>
        <taxon>Bacilli</taxon>
        <taxon>Bacillales</taxon>
        <taxon>Bacillaceae</taxon>
        <taxon>Bacillus</taxon>
    </lineage>
</organism>
<reference evidence="2 3" key="1">
    <citation type="submission" date="2021-02" db="EMBL/GenBank/DDBJ databases">
        <title>Bacillus sp. RD4P76, an endophyte from a halophyte.</title>
        <authorList>
            <person name="Sun J.-Q."/>
        </authorList>
    </citation>
    <scope>NUCLEOTIDE SEQUENCE [LARGE SCALE GENOMIC DNA]</scope>
    <source>
        <strain evidence="2 3">RD4P76</strain>
    </source>
</reference>
<dbReference type="SUPFAM" id="SSF56112">
    <property type="entry name" value="Protein kinase-like (PK-like)"/>
    <property type="match status" value="1"/>
</dbReference>
<gene>
    <name evidence="2" type="ORF">JR050_17350</name>
</gene>
<dbReference type="InterPro" id="IPR011009">
    <property type="entry name" value="Kinase-like_dom_sf"/>
</dbReference>
<name>A0ABS2DLS1_9BACI</name>
<feature type="domain" description="Aminoglycoside phosphotransferase" evidence="1">
    <location>
        <begin position="17"/>
        <end position="238"/>
    </location>
</feature>
<accession>A0ABS2DLS1</accession>
<evidence type="ECO:0000259" key="1">
    <source>
        <dbReference type="Pfam" id="PF01636"/>
    </source>
</evidence>
<dbReference type="Proteomes" id="UP001518925">
    <property type="component" value="Unassembled WGS sequence"/>
</dbReference>
<keyword evidence="3" id="KW-1185">Reference proteome</keyword>
<dbReference type="PANTHER" id="PTHR41283:SF1">
    <property type="entry name" value="AMINOGLYCOSIDE PHOSPHOTRANSFERASE DOMAIN-CONTAINING PROTEIN"/>
    <property type="match status" value="1"/>
</dbReference>
<evidence type="ECO:0000313" key="2">
    <source>
        <dbReference type="EMBL" id="MBM6619431.1"/>
    </source>
</evidence>
<dbReference type="Gene3D" id="3.90.1200.10">
    <property type="match status" value="1"/>
</dbReference>
<dbReference type="EMBL" id="JAFELM010000043">
    <property type="protein sequence ID" value="MBM6619431.1"/>
    <property type="molecule type" value="Genomic_DNA"/>
</dbReference>
<evidence type="ECO:0000313" key="3">
    <source>
        <dbReference type="Proteomes" id="UP001518925"/>
    </source>
</evidence>
<protein>
    <submittedName>
        <fullName evidence="2">Aminoglycoside phosphotransferase family protein</fullName>
    </submittedName>
</protein>
<dbReference type="InterPro" id="IPR002575">
    <property type="entry name" value="Aminoglycoside_PTrfase"/>
</dbReference>
<sequence>MHEFQTFLLDKYKIQDIVQIHKGFSNDEKYKVSLKDGTVLLVRVSSPDSYKRKKDEFDVLATVYRLGVTCSEPLHFHVLPSGNICMVLGFIEGEDGEEALRKHSEDIQYKMGFEAGRQLKMMHSIPAPVDLQNWYEQKWKKHMSYYESYKTCGFVFEHAEDIQRFIEKNVDLLKNRPSTFQHDDFHPGNLIFHKGRYNGVIDFNRYDWGDPYHDFYKVGLFTTHVSVPFAVGQLHGYFDNSVPDEFWKIYTVYMGMSIFSSILWSLKQEPSLLNSMIGNLHQILKDHNQFTSHIPSWYVDCDNIDSL</sequence>
<proteinExistence type="predicted"/>
<dbReference type="PANTHER" id="PTHR41283">
    <property type="entry name" value="AMINOGLYCOSIDE PHOSPHOTRANSFERASE"/>
    <property type="match status" value="1"/>
</dbReference>
<dbReference type="Pfam" id="PF01636">
    <property type="entry name" value="APH"/>
    <property type="match status" value="1"/>
</dbReference>